<keyword evidence="2" id="KW-1185">Reference proteome</keyword>
<evidence type="ECO:0000313" key="1">
    <source>
        <dbReference type="EMBL" id="QBM87064.1"/>
    </source>
</evidence>
<accession>A0A4P6XN44</accession>
<dbReference type="Proteomes" id="UP000292447">
    <property type="component" value="Chromosome II"/>
</dbReference>
<gene>
    <name evidence="1" type="ORF">METSCH_B02610</name>
</gene>
<protein>
    <submittedName>
        <fullName evidence="1">Uncharacterized protein</fullName>
    </submittedName>
</protein>
<dbReference type="AlphaFoldDB" id="A0A4P6XN44"/>
<sequence length="128" mass="14380">MKVVGVGIELSSTSTLKHPTSHSQWAFLEYSVSKFGPFAFKSVVPVIILLRNELVVCKVDGKSSNGDSETWKSGLETIKAAELALISPGVSLSPRVRTHGECWCLRILMNEKLRTVYWWRSRAWTARE</sequence>
<name>A0A4P6XN44_9ASCO</name>
<evidence type="ECO:0000313" key="2">
    <source>
        <dbReference type="Proteomes" id="UP000292447"/>
    </source>
</evidence>
<proteinExistence type="predicted"/>
<organism evidence="1 2">
    <name type="scientific">Metschnikowia aff. pulcherrima</name>
    <dbReference type="NCBI Taxonomy" id="2163413"/>
    <lineage>
        <taxon>Eukaryota</taxon>
        <taxon>Fungi</taxon>
        <taxon>Dikarya</taxon>
        <taxon>Ascomycota</taxon>
        <taxon>Saccharomycotina</taxon>
        <taxon>Pichiomycetes</taxon>
        <taxon>Metschnikowiaceae</taxon>
        <taxon>Metschnikowia</taxon>
    </lineage>
</organism>
<dbReference type="EMBL" id="CP034457">
    <property type="protein sequence ID" value="QBM87064.1"/>
    <property type="molecule type" value="Genomic_DNA"/>
</dbReference>
<reference evidence="2" key="1">
    <citation type="submission" date="2019-03" db="EMBL/GenBank/DDBJ databases">
        <title>Snf2 controls pulcherriminic acid biosynthesis and connects pigmentation and antifungal activity of the yeast Metschnikowia pulcherrima.</title>
        <authorList>
            <person name="Gore-Lloyd D."/>
            <person name="Sumann I."/>
            <person name="Brachmann A.O."/>
            <person name="Schneeberger K."/>
            <person name="Ortiz-Merino R.A."/>
            <person name="Moreno-Beltran M."/>
            <person name="Schlaefli M."/>
            <person name="Kirner P."/>
            <person name="Santos Kron A."/>
            <person name="Wolfe K.H."/>
            <person name="Piel J."/>
            <person name="Ahrens C.H."/>
            <person name="Henk D."/>
            <person name="Freimoser F.M."/>
        </authorList>
    </citation>
    <scope>NUCLEOTIDE SEQUENCE [LARGE SCALE GENOMIC DNA]</scope>
    <source>
        <strain evidence="2">APC 1.2</strain>
    </source>
</reference>